<evidence type="ECO:0000256" key="13">
    <source>
        <dbReference type="SAM" id="MobiDB-lite"/>
    </source>
</evidence>
<dbReference type="SMART" id="SM00314">
    <property type="entry name" value="RA"/>
    <property type="match status" value="1"/>
</dbReference>
<feature type="compositionally biased region" description="Pro residues" evidence="13">
    <location>
        <begin position="195"/>
        <end position="206"/>
    </location>
</feature>
<dbReference type="PROSITE" id="PS51746">
    <property type="entry name" value="PPM_2"/>
    <property type="match status" value="1"/>
</dbReference>
<dbReference type="OrthoDB" id="2021138at2759"/>
<feature type="compositionally biased region" description="Polar residues" evidence="13">
    <location>
        <begin position="48"/>
        <end position="65"/>
    </location>
</feature>
<dbReference type="InterPro" id="IPR001054">
    <property type="entry name" value="A/G_cyclase"/>
</dbReference>
<keyword evidence="7" id="KW-0677">Repeat</keyword>
<dbReference type="SMART" id="SM00044">
    <property type="entry name" value="CYCc"/>
    <property type="match status" value="1"/>
</dbReference>
<gene>
    <name evidence="17" type="primary">CYR1_2</name>
    <name evidence="17" type="ORF">IWQ60_010104</name>
</gene>
<dbReference type="Gene3D" id="3.80.10.10">
    <property type="entry name" value="Ribonuclease Inhibitor"/>
    <property type="match status" value="4"/>
</dbReference>
<dbReference type="Gene3D" id="3.30.70.1230">
    <property type="entry name" value="Nucleotide cyclase"/>
    <property type="match status" value="1"/>
</dbReference>
<feature type="compositionally biased region" description="Low complexity" evidence="13">
    <location>
        <begin position="1826"/>
        <end position="1842"/>
    </location>
</feature>
<feature type="compositionally biased region" description="Basic residues" evidence="13">
    <location>
        <begin position="209"/>
        <end position="222"/>
    </location>
</feature>
<dbReference type="CDD" id="cd00143">
    <property type="entry name" value="PP2Cc"/>
    <property type="match status" value="1"/>
</dbReference>
<protein>
    <recommendedName>
        <fullName evidence="4">Adenylate cyclase</fullName>
        <ecNumber evidence="3">4.6.1.1</ecNumber>
    </recommendedName>
    <alternativeName>
        <fullName evidence="11">ATP pyrophosphate-lyase</fullName>
    </alternativeName>
    <alternativeName>
        <fullName evidence="12">Adenylyl cyclase</fullName>
    </alternativeName>
</protein>
<sequence length="2143" mass="234283">MDESNHRNTRFYQDAPLPAVPGGASQPPRPPAGTPPLAARPSREALRNNLTNTPPQRTPLHQTLHPTFFASPSPGTSASGRSVPRTTRSTQQTPVPMRPVGMRPVGPPATGPPRQPSHPPSRHFAPNRSQQALLGDPVSGHVSPRSSNDSYAGPRGTSLGGSPVRTPLPSQPNLYTYTLDTSPPTRHNPGTLPGGPVPFPPAPPSPTKDRKKGFHFFKRKKNRDQDQPPPRQPPFREKRSGSDGGNGSWGLGHLVASLSRPPTDTPGGANGDLRLDTNVDDMDGIVNMEKAASLKDFGENYHYSRRGSQQRSLYEDQSDRDSLYEAHRIQPGLPVARSSLSLSGQPPAVPAPTPDATNTSPHLPPLPNQLPSGSQSAALTSSRPGGDVESPEVWAPPDSWAVLPDEETRPARELGEEDYSDDEGDVEDDGTPYYLRIYRKDTTFCTVACRLNTVSADIIQMAAKKFYMDDVDKYCLYVKKANSAERTVGANERPVLLLRRYMELMGYTREDNLSAHMREDNTYFCQFTLIEAAIPSVSAELDHIIHSPKQIDLKAVRLQTIPVSLYHEPSKIMYLNLSKNLKIDLPSDFTQLCTNLRELRLATCQYRRVPAGVHLISSLMYLDLSGNELKDLDSSRLEDLRNLQHLLVRNNRLVRLPPGFARFRSLKHLTLSNNNFAEFPAVLCEVRTLTQLDLSFNFIPTVPEAIGQLSELRNLSLLCNRLTGALPATFRRLRRLEKLDLRRNHIQDIQVLSNLPRLQGLFCDHNALSRLEGDFQALKNVSLAKSYLTSFSLRDAAASLVHLKLSHCQLAELPADLFVHLPALRHLEINNNHLTALPRSLGRLNHLAYLSCTNNNLSTLPVDVAHLPNLEVLDVHSNNLKALCAEIWLAPRLRKLNLSSNLLEFFPHPSQAERSRSAAAALPSATAASYRKGSLDETNGTDGSQGAVAQAQPLTSTAAGPGPKDEANVLPSPVARSQSNFAGDGEGTTNISHVSRQSLAGTAPALCRNLRDLRLGGNFFNEELFHPLAYLEGLRILNLSFNEQIYEVPAGSFCHHANLVELYLSGTQIATLPGEDMVYLRSLRVLHVNANKLQTLPAELGKIGRLAVLDAGSNMLRYNISNWPYDWNWNWNLDLQYLNLSNNKRLEIKRSHIDMAPNKHNRDLANFGALTNLRVLGLMDVTMVVSPPDQTPSRRIRTSASMVDSIHYGMADMLEPDKNLTLWDFVIPRFRGAVDEALFGLFDSHSSGSAGGSRLFEHMNDKAPTVLKAEMDKLGPQESPRTALRRAFLALNKQLSTLNADGDHKLGASALVAYFIGTTVYLANVGNILAVVSRKGTAQLVATKHTPADAAEVTRIRSAGGYISQEGLVQGELEVTRSFGYFHLLPYVNANPSIEALEVSEEDEFIIIASRGLWEHMSYQMAVDVARTQRHDVNLAAQKLRDYAISYGADRSLMVMVLGLRELFGRSSALRNRSVRSRALPTNWGKFSLGDFKDEAPAGRLRRGAKEELPADSTLARLDREVEPPTGELALVFTDIKSSTALWETIPIAMRSAIRVHNSIMRRLLRTIGGYEVKTEGDAFMVSFPTVASALHWCLSVQLQLLRADWPQEILDSPDGKEVYSPSDPTQLVYRGLWVRMGVHWGRPVCEEDPITRRMDYFGPMVNRSARICNAADGGQIYVSQDVVNEIITIKEMLDSDANFITTPGGKVPVQGSHSSSAASATSVAALAASAAHDGGNPVNLEQLAKDIQALKKLGLNIVHIGEHRLKGLEFPETLALAYPKDLAGRLELQRLKESAAAAAAEANTASATTSAATTPQVDSPAEMGSSSTTTTTAAIAAASIPATPPQPSRETSLGSSLTPATMVASSATTPVRGGSTTASPALNASRDPMDLVPITEFPHPSPPSGPRIIVRPPATERRGSIPSNHGSPDLTAFRLSAAAAPINPLPLGRSLSNYQIAPPPPGTVAGGIGGTGIGHNTFGPTSTVIANSHRYVNRESLWHLEQLCLRLERLSKFFVHRGTPYTPFRFGPGSTVSDMDYLVVADNLLTRVENAARSLYLEQLRDVTTVLEEVPAVFSQQPEYLKAAIDLFMNLVQADPGKFIRDFGPGETVQVVEEPAHEGLDTGEQDDEEEEGEGWSECDGVD</sequence>
<dbReference type="InterPro" id="IPR055071">
    <property type="entry name" value="RA_PHLPP-like"/>
</dbReference>
<dbReference type="PROSITE" id="PS50200">
    <property type="entry name" value="RA"/>
    <property type="match status" value="1"/>
</dbReference>
<dbReference type="PROSITE" id="PS50125">
    <property type="entry name" value="GUANYLATE_CYCLASE_2"/>
    <property type="match status" value="1"/>
</dbReference>
<evidence type="ECO:0000256" key="3">
    <source>
        <dbReference type="ARBA" id="ARBA00012201"/>
    </source>
</evidence>
<feature type="domain" description="PPM-type phosphatase" evidence="16">
    <location>
        <begin position="1207"/>
        <end position="1460"/>
    </location>
</feature>
<dbReference type="Proteomes" id="UP001150569">
    <property type="component" value="Unassembled WGS sequence"/>
</dbReference>
<dbReference type="CDD" id="cd07302">
    <property type="entry name" value="CHD"/>
    <property type="match status" value="1"/>
</dbReference>
<evidence type="ECO:0000313" key="18">
    <source>
        <dbReference type="Proteomes" id="UP001150569"/>
    </source>
</evidence>
<dbReference type="Pfam" id="PF00481">
    <property type="entry name" value="PP2C"/>
    <property type="match status" value="1"/>
</dbReference>
<dbReference type="GO" id="GO:0035556">
    <property type="term" value="P:intracellular signal transduction"/>
    <property type="evidence" value="ECO:0007669"/>
    <property type="project" value="InterPro"/>
</dbReference>
<evidence type="ECO:0000259" key="15">
    <source>
        <dbReference type="PROSITE" id="PS50200"/>
    </source>
</evidence>
<feature type="region of interest" description="Disordered" evidence="13">
    <location>
        <begin position="1"/>
        <end position="276"/>
    </location>
</feature>
<dbReference type="InterPro" id="IPR001932">
    <property type="entry name" value="PPM-type_phosphatase-like_dom"/>
</dbReference>
<dbReference type="SUPFAM" id="SSF81606">
    <property type="entry name" value="PP2C-like"/>
    <property type="match status" value="1"/>
</dbReference>
<evidence type="ECO:0000256" key="11">
    <source>
        <dbReference type="ARBA" id="ARBA00032597"/>
    </source>
</evidence>
<dbReference type="EC" id="4.6.1.1" evidence="3"/>
<evidence type="ECO:0000259" key="14">
    <source>
        <dbReference type="PROSITE" id="PS50125"/>
    </source>
</evidence>
<evidence type="ECO:0000256" key="5">
    <source>
        <dbReference type="ARBA" id="ARBA00022614"/>
    </source>
</evidence>
<reference evidence="17" key="1">
    <citation type="submission" date="2022-07" db="EMBL/GenBank/DDBJ databases">
        <title>Phylogenomic reconstructions and comparative analyses of Kickxellomycotina fungi.</title>
        <authorList>
            <person name="Reynolds N.K."/>
            <person name="Stajich J.E."/>
            <person name="Barry K."/>
            <person name="Grigoriev I.V."/>
            <person name="Crous P."/>
            <person name="Smith M.E."/>
        </authorList>
    </citation>
    <scope>NUCLEOTIDE SEQUENCE</scope>
    <source>
        <strain evidence="17">RSA 861</strain>
    </source>
</reference>
<feature type="compositionally biased region" description="Polar residues" evidence="13">
    <location>
        <begin position="171"/>
        <end position="185"/>
    </location>
</feature>
<feature type="region of interest" description="Disordered" evidence="13">
    <location>
        <begin position="2116"/>
        <end position="2143"/>
    </location>
</feature>
<dbReference type="GO" id="GO:0005737">
    <property type="term" value="C:cytoplasm"/>
    <property type="evidence" value="ECO:0007669"/>
    <property type="project" value="TreeGrafter"/>
</dbReference>
<feature type="compositionally biased region" description="Acidic residues" evidence="13">
    <location>
        <begin position="2122"/>
        <end position="2143"/>
    </location>
</feature>
<dbReference type="InterPro" id="IPR001611">
    <property type="entry name" value="Leu-rich_rpt"/>
</dbReference>
<dbReference type="InterPro" id="IPR029787">
    <property type="entry name" value="Nucleotide_cyclase"/>
</dbReference>
<dbReference type="PROSITE" id="PS51450">
    <property type="entry name" value="LRR"/>
    <property type="match status" value="2"/>
</dbReference>
<accession>A0A9W8DIW1</accession>
<dbReference type="GO" id="GO:0004016">
    <property type="term" value="F:adenylate cyclase activity"/>
    <property type="evidence" value="ECO:0007669"/>
    <property type="project" value="UniProtKB-EC"/>
</dbReference>
<evidence type="ECO:0000259" key="16">
    <source>
        <dbReference type="PROSITE" id="PS51746"/>
    </source>
</evidence>
<feature type="region of interest" description="Disordered" evidence="13">
    <location>
        <begin position="955"/>
        <end position="990"/>
    </location>
</feature>
<evidence type="ECO:0000256" key="10">
    <source>
        <dbReference type="ARBA" id="ARBA00023239"/>
    </source>
</evidence>
<evidence type="ECO:0000256" key="7">
    <source>
        <dbReference type="ARBA" id="ARBA00022737"/>
    </source>
</evidence>
<dbReference type="SMART" id="SM00369">
    <property type="entry name" value="LRR_TYP"/>
    <property type="match status" value="12"/>
</dbReference>
<evidence type="ECO:0000256" key="12">
    <source>
        <dbReference type="ARBA" id="ARBA00032637"/>
    </source>
</evidence>
<evidence type="ECO:0000256" key="6">
    <source>
        <dbReference type="ARBA" id="ARBA00022723"/>
    </source>
</evidence>
<keyword evidence="18" id="KW-1185">Reference proteome</keyword>
<feature type="domain" description="Ras-associating" evidence="15">
    <location>
        <begin position="431"/>
        <end position="522"/>
    </location>
</feature>
<dbReference type="SUPFAM" id="SSF52058">
    <property type="entry name" value="L domain-like"/>
    <property type="match status" value="1"/>
</dbReference>
<feature type="compositionally biased region" description="Low complexity" evidence="13">
    <location>
        <begin position="94"/>
        <end position="104"/>
    </location>
</feature>
<dbReference type="InterPro" id="IPR036457">
    <property type="entry name" value="PPM-type-like_dom_sf"/>
</dbReference>
<dbReference type="InterPro" id="IPR000159">
    <property type="entry name" value="RA_dom"/>
</dbReference>
<evidence type="ECO:0000256" key="1">
    <source>
        <dbReference type="ARBA" id="ARBA00001593"/>
    </source>
</evidence>
<feature type="compositionally biased region" description="Low complexity" evidence="13">
    <location>
        <begin position="1803"/>
        <end position="1815"/>
    </location>
</feature>
<evidence type="ECO:0000313" key="17">
    <source>
        <dbReference type="EMBL" id="KAJ1911498.1"/>
    </source>
</evidence>
<keyword evidence="6" id="KW-0479">Metal-binding</keyword>
<comment type="catalytic activity">
    <reaction evidence="1">
        <text>ATP = 3',5'-cyclic AMP + diphosphate</text>
        <dbReference type="Rhea" id="RHEA:15389"/>
        <dbReference type="ChEBI" id="CHEBI:30616"/>
        <dbReference type="ChEBI" id="CHEBI:33019"/>
        <dbReference type="ChEBI" id="CHEBI:58165"/>
        <dbReference type="EC" id="4.6.1.1"/>
    </reaction>
</comment>
<keyword evidence="10 17" id="KW-0456">Lyase</keyword>
<comment type="similarity">
    <text evidence="2">Belongs to the adenylyl cyclase class-3 family.</text>
</comment>
<dbReference type="Pfam" id="PF13855">
    <property type="entry name" value="LRR_8"/>
    <property type="match status" value="4"/>
</dbReference>
<feature type="compositionally biased region" description="Acidic residues" evidence="13">
    <location>
        <begin position="415"/>
        <end position="427"/>
    </location>
</feature>
<feature type="region of interest" description="Disordered" evidence="13">
    <location>
        <begin position="337"/>
        <end position="427"/>
    </location>
</feature>
<evidence type="ECO:0000256" key="2">
    <source>
        <dbReference type="ARBA" id="ARBA00005381"/>
    </source>
</evidence>
<feature type="compositionally biased region" description="Polar residues" evidence="13">
    <location>
        <begin position="369"/>
        <end position="383"/>
    </location>
</feature>
<dbReference type="GO" id="GO:0006171">
    <property type="term" value="P:cAMP biosynthetic process"/>
    <property type="evidence" value="ECO:0007669"/>
    <property type="project" value="UniProtKB-KW"/>
</dbReference>
<feature type="compositionally biased region" description="Pro residues" evidence="13">
    <location>
        <begin position="105"/>
        <end position="119"/>
    </location>
</feature>
<evidence type="ECO:0000256" key="9">
    <source>
        <dbReference type="ARBA" id="ARBA00022998"/>
    </source>
</evidence>
<dbReference type="InterPro" id="IPR003591">
    <property type="entry name" value="Leu-rich_rpt_typical-subtyp"/>
</dbReference>
<name>A0A9W8DIW1_9FUNG</name>
<proteinExistence type="inferred from homology"/>
<dbReference type="PANTHER" id="PTHR48051:SF1">
    <property type="entry name" value="RAS SUPPRESSOR PROTEIN 1"/>
    <property type="match status" value="1"/>
</dbReference>
<organism evidence="17 18">
    <name type="scientific">Tieghemiomyces parasiticus</name>
    <dbReference type="NCBI Taxonomy" id="78921"/>
    <lineage>
        <taxon>Eukaryota</taxon>
        <taxon>Fungi</taxon>
        <taxon>Fungi incertae sedis</taxon>
        <taxon>Zoopagomycota</taxon>
        <taxon>Kickxellomycotina</taxon>
        <taxon>Dimargaritomycetes</taxon>
        <taxon>Dimargaritales</taxon>
        <taxon>Dimargaritaceae</taxon>
        <taxon>Tieghemiomyces</taxon>
    </lineage>
</organism>
<feature type="region of interest" description="Disordered" evidence="13">
    <location>
        <begin position="1803"/>
        <end position="1887"/>
    </location>
</feature>
<evidence type="ECO:0000256" key="4">
    <source>
        <dbReference type="ARBA" id="ARBA00021420"/>
    </source>
</evidence>
<dbReference type="SMART" id="SM00332">
    <property type="entry name" value="PP2Cc"/>
    <property type="match status" value="1"/>
</dbReference>
<feature type="compositionally biased region" description="Polar residues" evidence="13">
    <location>
        <begin position="975"/>
        <end position="990"/>
    </location>
</feature>
<keyword evidence="8" id="KW-0460">Magnesium</keyword>
<feature type="domain" description="Guanylate cyclase" evidence="14">
    <location>
        <begin position="1530"/>
        <end position="1669"/>
    </location>
</feature>
<comment type="caution">
    <text evidence="17">The sequence shown here is derived from an EMBL/GenBank/DDBJ whole genome shotgun (WGS) entry which is preliminary data.</text>
</comment>
<dbReference type="SMART" id="SM00364">
    <property type="entry name" value="LRR_BAC"/>
    <property type="match status" value="9"/>
</dbReference>
<dbReference type="InterPro" id="IPR050216">
    <property type="entry name" value="LRR_domain-containing"/>
</dbReference>
<keyword evidence="9" id="KW-0115">cAMP biosynthesis</keyword>
<dbReference type="Pfam" id="PF23010">
    <property type="entry name" value="RA_3"/>
    <property type="match status" value="1"/>
</dbReference>
<keyword evidence="5" id="KW-0433">Leucine-rich repeat</keyword>
<dbReference type="InterPro" id="IPR032675">
    <property type="entry name" value="LRR_dom_sf"/>
</dbReference>
<dbReference type="EMBL" id="JANBPT010000925">
    <property type="protein sequence ID" value="KAJ1911498.1"/>
    <property type="molecule type" value="Genomic_DNA"/>
</dbReference>
<dbReference type="Gene3D" id="3.60.40.10">
    <property type="entry name" value="PPM-type phosphatase domain"/>
    <property type="match status" value="1"/>
</dbReference>
<dbReference type="GO" id="GO:0046872">
    <property type="term" value="F:metal ion binding"/>
    <property type="evidence" value="ECO:0007669"/>
    <property type="project" value="UniProtKB-KW"/>
</dbReference>
<dbReference type="Pfam" id="PF00211">
    <property type="entry name" value="Guanylate_cyc"/>
    <property type="match status" value="1"/>
</dbReference>
<evidence type="ECO:0000256" key="8">
    <source>
        <dbReference type="ARBA" id="ARBA00022842"/>
    </source>
</evidence>
<dbReference type="SUPFAM" id="SSF55073">
    <property type="entry name" value="Nucleotide cyclase"/>
    <property type="match status" value="1"/>
</dbReference>
<feature type="compositionally biased region" description="Polar residues" evidence="13">
    <location>
        <begin position="1849"/>
        <end position="1883"/>
    </location>
</feature>
<feature type="compositionally biased region" description="Polar residues" evidence="13">
    <location>
        <begin position="73"/>
        <end position="93"/>
    </location>
</feature>
<dbReference type="PANTHER" id="PTHR48051">
    <property type="match status" value="1"/>
</dbReference>